<dbReference type="SMART" id="SM00903">
    <property type="entry name" value="Flavin_Reduct"/>
    <property type="match status" value="1"/>
</dbReference>
<evidence type="ECO:0000313" key="3">
    <source>
        <dbReference type="EMBL" id="KII00134.1"/>
    </source>
</evidence>
<dbReference type="GO" id="GO:0042602">
    <property type="term" value="F:riboflavin reductase (NADPH) activity"/>
    <property type="evidence" value="ECO:0007669"/>
    <property type="project" value="TreeGrafter"/>
</dbReference>
<dbReference type="InterPro" id="IPR002563">
    <property type="entry name" value="Flavin_Rdtase-like_dom"/>
</dbReference>
<dbReference type="SUPFAM" id="SSF50475">
    <property type="entry name" value="FMN-binding split barrel"/>
    <property type="match status" value="1"/>
</dbReference>
<dbReference type="Pfam" id="PF01613">
    <property type="entry name" value="Flavin_Reduct"/>
    <property type="match status" value="1"/>
</dbReference>
<organism evidence="3 4">
    <name type="scientific">Streptomonospora alba</name>
    <dbReference type="NCBI Taxonomy" id="183763"/>
    <lineage>
        <taxon>Bacteria</taxon>
        <taxon>Bacillati</taxon>
        <taxon>Actinomycetota</taxon>
        <taxon>Actinomycetes</taxon>
        <taxon>Streptosporangiales</taxon>
        <taxon>Nocardiopsidaceae</taxon>
        <taxon>Streptomonospora</taxon>
    </lineage>
</organism>
<proteinExistence type="predicted"/>
<dbReference type="STRING" id="183763.LP52_04280"/>
<sequence length="167" mass="17638">MSPGAAEFTETVSRFATGVTVVTVQDDRDDVGSTVSSFTSVSAEPPLIMVGFSAESYLCEVIDTQGTFAVNVLGEGQRAVAGRFSAEGRPSARLLLASEPHRRGEHSGALVLETAIAALECSVRQRVEAGDHVVYIAAVETLPAVGTQRPADARPLIRYGSRYRALG</sequence>
<dbReference type="InterPro" id="IPR012349">
    <property type="entry name" value="Split_barrel_FMN-bd"/>
</dbReference>
<dbReference type="Proteomes" id="UP000031675">
    <property type="component" value="Unassembled WGS sequence"/>
</dbReference>
<evidence type="ECO:0000256" key="1">
    <source>
        <dbReference type="ARBA" id="ARBA00023002"/>
    </source>
</evidence>
<comment type="caution">
    <text evidence="3">The sequence shown here is derived from an EMBL/GenBank/DDBJ whole genome shotgun (WGS) entry which is preliminary data.</text>
</comment>
<evidence type="ECO:0000259" key="2">
    <source>
        <dbReference type="SMART" id="SM00903"/>
    </source>
</evidence>
<dbReference type="EMBL" id="JROO01000006">
    <property type="protein sequence ID" value="KII00134.1"/>
    <property type="molecule type" value="Genomic_DNA"/>
</dbReference>
<dbReference type="OrthoDB" id="9792858at2"/>
<accession>A0A0C2G9U3</accession>
<reference evidence="4" key="1">
    <citation type="journal article" date="2015" name="Chem. Biol.">
        <title>Structure, bioactivity, and resistance mechanism of streptomonomicin, an unusual lasso Peptide from an understudied halophilic actinomycete.</title>
        <authorList>
            <person name="Metelev M."/>
            <person name="Tietz J.I."/>
            <person name="Melby J.O."/>
            <person name="Blair P.M."/>
            <person name="Zhu L."/>
            <person name="Livnat I."/>
            <person name="Severinov K."/>
            <person name="Mitchell D.A."/>
        </authorList>
    </citation>
    <scope>NUCLEOTIDE SEQUENCE [LARGE SCALE GENOMIC DNA]</scope>
    <source>
        <strain evidence="4">YIM 90003</strain>
    </source>
</reference>
<dbReference type="GO" id="GO:0010181">
    <property type="term" value="F:FMN binding"/>
    <property type="evidence" value="ECO:0007669"/>
    <property type="project" value="InterPro"/>
</dbReference>
<name>A0A0C2G9U3_9ACTN</name>
<gene>
    <name evidence="3" type="ORF">LP52_04280</name>
</gene>
<dbReference type="InterPro" id="IPR050268">
    <property type="entry name" value="NADH-dep_flavin_reductase"/>
</dbReference>
<feature type="domain" description="Flavin reductase like" evidence="2">
    <location>
        <begin position="12"/>
        <end position="165"/>
    </location>
</feature>
<keyword evidence="4" id="KW-1185">Reference proteome</keyword>
<dbReference type="RefSeq" id="WP_040270856.1">
    <property type="nucleotide sequence ID" value="NZ_JROO01000006.1"/>
</dbReference>
<dbReference type="AlphaFoldDB" id="A0A0C2G9U3"/>
<protein>
    <submittedName>
        <fullName evidence="3">Reductase</fullName>
    </submittedName>
</protein>
<keyword evidence="1" id="KW-0560">Oxidoreductase</keyword>
<dbReference type="PANTHER" id="PTHR30466:SF1">
    <property type="entry name" value="FMN REDUCTASE (NADH) RUTF"/>
    <property type="match status" value="1"/>
</dbReference>
<dbReference type="PANTHER" id="PTHR30466">
    <property type="entry name" value="FLAVIN REDUCTASE"/>
    <property type="match status" value="1"/>
</dbReference>
<evidence type="ECO:0000313" key="4">
    <source>
        <dbReference type="Proteomes" id="UP000031675"/>
    </source>
</evidence>
<dbReference type="GO" id="GO:0006208">
    <property type="term" value="P:pyrimidine nucleobase catabolic process"/>
    <property type="evidence" value="ECO:0007669"/>
    <property type="project" value="TreeGrafter"/>
</dbReference>
<dbReference type="Gene3D" id="2.30.110.10">
    <property type="entry name" value="Electron Transport, Fmn-binding Protein, Chain A"/>
    <property type="match status" value="1"/>
</dbReference>